<name>A0ABQ8XTS4_9EUKA</name>
<dbReference type="Proteomes" id="UP001150062">
    <property type="component" value="Unassembled WGS sequence"/>
</dbReference>
<reference evidence="2" key="1">
    <citation type="submission" date="2022-08" db="EMBL/GenBank/DDBJ databases">
        <title>Novel sulfate-reducing endosymbionts in the free-living metamonad Anaeramoeba.</title>
        <authorList>
            <person name="Jerlstrom-Hultqvist J."/>
            <person name="Cepicka I."/>
            <person name="Gallot-Lavallee L."/>
            <person name="Salas-Leiva D."/>
            <person name="Curtis B.A."/>
            <person name="Zahonova K."/>
            <person name="Pipaliya S."/>
            <person name="Dacks J."/>
            <person name="Roger A.J."/>
        </authorList>
    </citation>
    <scope>NUCLEOTIDE SEQUENCE</scope>
    <source>
        <strain evidence="2">Schooner1</strain>
    </source>
</reference>
<feature type="compositionally biased region" description="Polar residues" evidence="1">
    <location>
        <begin position="268"/>
        <end position="278"/>
    </location>
</feature>
<organism evidence="2 3">
    <name type="scientific">Anaeramoeba flamelloides</name>
    <dbReference type="NCBI Taxonomy" id="1746091"/>
    <lineage>
        <taxon>Eukaryota</taxon>
        <taxon>Metamonada</taxon>
        <taxon>Anaeramoebidae</taxon>
        <taxon>Anaeramoeba</taxon>
    </lineage>
</organism>
<dbReference type="InterPro" id="IPR037474">
    <property type="entry name" value="ScaA"/>
</dbReference>
<feature type="region of interest" description="Disordered" evidence="1">
    <location>
        <begin position="988"/>
        <end position="1060"/>
    </location>
</feature>
<proteinExistence type="predicted"/>
<feature type="region of interest" description="Disordered" evidence="1">
    <location>
        <begin position="290"/>
        <end position="309"/>
    </location>
</feature>
<dbReference type="SUPFAM" id="SSF48371">
    <property type="entry name" value="ARM repeat"/>
    <property type="match status" value="1"/>
</dbReference>
<feature type="compositionally biased region" description="Low complexity" evidence="1">
    <location>
        <begin position="1"/>
        <end position="17"/>
    </location>
</feature>
<dbReference type="PANTHER" id="PTHR37516:SF1">
    <property type="entry name" value="SCA1 COMPLEX SCAFFOLD PROTEIN SCAA"/>
    <property type="match status" value="1"/>
</dbReference>
<feature type="region of interest" description="Disordered" evidence="1">
    <location>
        <begin position="1"/>
        <end position="26"/>
    </location>
</feature>
<keyword evidence="3" id="KW-1185">Reference proteome</keyword>
<feature type="compositionally biased region" description="Basic and acidic residues" evidence="1">
    <location>
        <begin position="247"/>
        <end position="267"/>
    </location>
</feature>
<gene>
    <name evidence="2" type="ORF">M0813_28588</name>
</gene>
<dbReference type="InterPro" id="IPR016024">
    <property type="entry name" value="ARM-type_fold"/>
</dbReference>
<feature type="compositionally biased region" description="Basic and acidic residues" evidence="1">
    <location>
        <begin position="290"/>
        <end position="307"/>
    </location>
</feature>
<dbReference type="EMBL" id="JAOAOG010000256">
    <property type="protein sequence ID" value="KAJ6235755.1"/>
    <property type="molecule type" value="Genomic_DNA"/>
</dbReference>
<evidence type="ECO:0000256" key="1">
    <source>
        <dbReference type="SAM" id="MobiDB-lite"/>
    </source>
</evidence>
<feature type="region of interest" description="Disordered" evidence="1">
    <location>
        <begin position="205"/>
        <end position="285"/>
    </location>
</feature>
<sequence>MEQSSKFQKDQTQQSSKQKPKKKKPFRYFRGIGFNYSGPNFPVQDIPTPQIEKKNTSKFPVFVDGKGNLYDINYLPINKNKVFKSQIENSLDEFENLDSYEFDDLLTQKIQNDNWDMQRILLRKKAPKNLNNLPKFPDPEDYETFEEFESESLKWHENIEKHISYLQLPSTVGSRYYRPLEILKKPTGQLDNIFTISKSGKDVLSTQETLTEHNSDSTADTELTNSDNENENEEREKKKEEEEEEEGKGKENETKEINTKQVKEDQNIKTIGTNQSKSENNDEKKMEIEIENKKDKENENQDQKNMNEKSTNIPLNIYRLNQQGIKKTLSKENNENKHKKKIFKFNAKEDYELIKMAERGVDINSINSKKLKKGFLNQKPWNSMLIPSEPDPKYYKNFGQFKQAFQRWAQIITNTLPVIPLHPIQFDKYLGLKSVKLDNLNRNKKIELPFVHWNTWFQKINTFDKGDQIFNIKQIFISKKSKKIKLGNKWKELENDTKKKIKDSLNGIYNNIKLNYQLFQKIEGTILGKFHAVIIDKNQKKKNTKKKTIKYEREPYLIRTGVDSSKTHFRYPCPQTILSKTVRYYFPKFDFTNGIQWNQVLSDRRMQRNLKQKFVKLSNSRRFEDLYSRNHPNERTINQSILMEKKIKELFNKSNELTIDEIINILKVPQFIDHFESLMTEYQTLSNEEKSSNTYFQLIQYKLTPELIPQFLSYFKYSNSLLFKAKLSYIVGEMFQLVASWKILDYLVKKIDLNSIYYIAYGLSFFSKIQFNIYPFSNEIISLLQQKLITNEIQIELIQKVLLIYYIKVIRKMLKQDRFLTIGTLNRYFTKIIIEFENRIIEIFKTQVPMACVFIFNGIENRSSSISSFFLFLFRQLLKNENEAFAKFLISSENEFVFRLRKLSKSPFSHSQNATKLIWDQLLKPKFFRIFMKQYSNTTNYIIEDLFKDFEKPIGIYFNKEEDNDEEDNDDEDDDYLRIKEKEIRESNGKKLEKEKGKEKGKGKGGKKGKGKQTEDKKGKKKDKGQGKKKEKGKGKEKGNIENTKDKEKDKAKDNKVSKISNNKKFSKKKKLKIYIKKENLIPLPSFSTFICVSSLSMFYKKYPQNRTLIYFKETSLFAKKLFDQIILRLEQGKSDLYPPLLKYVSYYLAQYVRCLRKLKAIGSSESDTIHQKRRSRSRSQNKTMSEMFNQVQSVTKSPFELKDVMQIINLINYYKSNYEFKISMIDTLRNLIKVHDLFKTITRDTRFIQKIRELLSDETNHQFNRNCWRSFYQLIKYQEGFIVWLNKKEFLKSFIDLMLGGRLVTKTHLKTSERKYSITVSNGLHYLSKILNMAVIEKQRIKLLKPKARPYVRDYLKSMKKDTDVMVDALIIHHRKLRFQYRKYAENFSGKPYIEIVKLYNLIRTLPGCKKLNNEMSRSKNPHEGLEEVKVIMSGKQF</sequence>
<feature type="compositionally biased region" description="Basic and acidic residues" evidence="1">
    <location>
        <begin position="1012"/>
        <end position="1057"/>
    </location>
</feature>
<evidence type="ECO:0000313" key="3">
    <source>
        <dbReference type="Proteomes" id="UP001150062"/>
    </source>
</evidence>
<feature type="compositionally biased region" description="Polar residues" evidence="1">
    <location>
        <begin position="216"/>
        <end position="227"/>
    </location>
</feature>
<evidence type="ECO:0000313" key="2">
    <source>
        <dbReference type="EMBL" id="KAJ6235755.1"/>
    </source>
</evidence>
<feature type="compositionally biased region" description="Basic and acidic residues" evidence="1">
    <location>
        <begin position="988"/>
        <end position="1002"/>
    </location>
</feature>
<comment type="caution">
    <text evidence="2">The sequence shown here is derived from an EMBL/GenBank/DDBJ whole genome shotgun (WGS) entry which is preliminary data.</text>
</comment>
<accession>A0ABQ8XTS4</accession>
<protein>
    <submittedName>
        <fullName evidence="2">Sca1 complex scaffold protein scaa</fullName>
    </submittedName>
</protein>
<dbReference type="PANTHER" id="PTHR37516">
    <property type="entry name" value="SCA1 COMPLEX SCAFFOLD PROTEIN SCAA"/>
    <property type="match status" value="1"/>
</dbReference>